<organism evidence="2 3">
    <name type="scientific">Pseudomonas ekonensis</name>
    <dbReference type="NCBI Taxonomy" id="2842353"/>
    <lineage>
        <taxon>Bacteria</taxon>
        <taxon>Pseudomonadati</taxon>
        <taxon>Pseudomonadota</taxon>
        <taxon>Gammaproteobacteria</taxon>
        <taxon>Pseudomonadales</taxon>
        <taxon>Pseudomonadaceae</taxon>
        <taxon>Pseudomonas</taxon>
    </lineage>
</organism>
<reference evidence="2 3" key="1">
    <citation type="submission" date="2021-06" db="EMBL/GenBank/DDBJ databases">
        <title>Updating the genus Pseudomonas: Description of 43 new species and partition of the Pseudomonas putida group.</title>
        <authorList>
            <person name="Girard L."/>
            <person name="Lood C."/>
            <person name="Vandamme P."/>
            <person name="Rokni-Zadeh H."/>
            <person name="Van Noort V."/>
            <person name="Hofte M."/>
            <person name="Lavigne R."/>
            <person name="De Mot R."/>
        </authorList>
    </citation>
    <scope>NUCLEOTIDE SEQUENCE [LARGE SCALE GENOMIC DNA]</scope>
    <source>
        <strain evidence="2 3">COR58</strain>
    </source>
</reference>
<protein>
    <submittedName>
        <fullName evidence="2">Phospholipase</fullName>
    </submittedName>
</protein>
<dbReference type="InterPro" id="IPR000909">
    <property type="entry name" value="PLipase_C_PInositol-sp_X_dom"/>
</dbReference>
<dbReference type="PANTHER" id="PTHR13593:SF113">
    <property type="entry name" value="SI:DKEY-266F7.9"/>
    <property type="match status" value="1"/>
</dbReference>
<evidence type="ECO:0000313" key="3">
    <source>
        <dbReference type="Proteomes" id="UP000765224"/>
    </source>
</evidence>
<dbReference type="SMART" id="SM00148">
    <property type="entry name" value="PLCXc"/>
    <property type="match status" value="1"/>
</dbReference>
<dbReference type="PANTHER" id="PTHR13593">
    <property type="match status" value="1"/>
</dbReference>
<dbReference type="Proteomes" id="UP000765224">
    <property type="component" value="Unassembled WGS sequence"/>
</dbReference>
<dbReference type="RefSeq" id="WP_217891884.1">
    <property type="nucleotide sequence ID" value="NZ_JAHSTS010000001.1"/>
</dbReference>
<gene>
    <name evidence="2" type="ORF">KVG96_10020</name>
</gene>
<keyword evidence="3" id="KW-1185">Reference proteome</keyword>
<comment type="caution">
    <text evidence="2">The sequence shown here is derived from an EMBL/GenBank/DDBJ whole genome shotgun (WGS) entry which is preliminary data.</text>
</comment>
<dbReference type="PROSITE" id="PS50007">
    <property type="entry name" value="PIPLC_X_DOMAIN"/>
    <property type="match status" value="1"/>
</dbReference>
<feature type="domain" description="Phosphatidylinositol-specific phospholipase C X" evidence="1">
    <location>
        <begin position="16"/>
        <end position="177"/>
    </location>
</feature>
<accession>A0ABS6PCU1</accession>
<dbReference type="EMBL" id="JAHSTS010000001">
    <property type="protein sequence ID" value="MBV4458286.1"/>
    <property type="molecule type" value="Genomic_DNA"/>
</dbReference>
<proteinExistence type="predicted"/>
<dbReference type="CDD" id="cd08557">
    <property type="entry name" value="PI-PLCc_bacteria_like"/>
    <property type="match status" value="1"/>
</dbReference>
<name>A0ABS6PCU1_9PSED</name>
<dbReference type="InterPro" id="IPR051057">
    <property type="entry name" value="PI-PLC_domain"/>
</dbReference>
<evidence type="ECO:0000313" key="2">
    <source>
        <dbReference type="EMBL" id="MBV4458286.1"/>
    </source>
</evidence>
<evidence type="ECO:0000259" key="1">
    <source>
        <dbReference type="SMART" id="SM00148"/>
    </source>
</evidence>
<sequence length="301" mass="34593">MSTRYTNNAWMANTPSIDTLSLFELSLPGTHNAGSDWRASYPFFGPPAHWLACQHDRFYRQLCHGSRVLDIRLKTDSKASGLEQFRIHHNDFPNSRRLGDLINDVKNFLDENPDEFIILDFHQTDGDGDDNNFNYKYFNSAMIQLLGHRLIPATNANLSLGILKRLSDKQRVLAAVRRHPDIDRSVFIDQIEHKWSGIGDTNVKELHQHITDVLKSPPGKWHPWSLSATSYSVLGGPVDIHDELNAWFDPDTSDWAWQCNIINVDFIEETRIVDYCRTMNLIKADHLERQRERERAGATAA</sequence>